<reference evidence="4" key="1">
    <citation type="submission" date="2011-08" db="EMBL/GenBank/DDBJ databases">
        <title>The draft genome of Latimeria chalumnae.</title>
        <authorList>
            <person name="Di Palma F."/>
            <person name="Alfoldi J."/>
            <person name="Johnson J."/>
            <person name="Berlin A."/>
            <person name="Gnerre S."/>
            <person name="Jaffe D."/>
            <person name="MacCallum I."/>
            <person name="Young S."/>
            <person name="Walker B.J."/>
            <person name="Lander E."/>
            <person name="Lindblad-Toh K."/>
        </authorList>
    </citation>
    <scope>NUCLEOTIDE SEQUENCE [LARGE SCALE GENOMIC DNA]</scope>
    <source>
        <strain evidence="4">Wild caught</strain>
    </source>
</reference>
<reference evidence="3" key="2">
    <citation type="submission" date="2025-08" db="UniProtKB">
        <authorList>
            <consortium name="Ensembl"/>
        </authorList>
    </citation>
    <scope>IDENTIFICATION</scope>
</reference>
<accession>H3AF72</accession>
<dbReference type="Gene3D" id="3.30.70.1820">
    <property type="entry name" value="L1 transposable element, RRM domain"/>
    <property type="match status" value="1"/>
</dbReference>
<dbReference type="PANTHER" id="PTHR11505">
    <property type="entry name" value="L1 TRANSPOSABLE ELEMENT-RELATED"/>
    <property type="match status" value="1"/>
</dbReference>
<dbReference type="eggNOG" id="ENOG502SRQ0">
    <property type="taxonomic scope" value="Eukaryota"/>
</dbReference>
<reference evidence="3" key="3">
    <citation type="submission" date="2025-09" db="UniProtKB">
        <authorList>
            <consortium name="Ensembl"/>
        </authorList>
    </citation>
    <scope>IDENTIFICATION</scope>
</reference>
<evidence type="ECO:0000313" key="3">
    <source>
        <dbReference type="Ensembl" id="ENSLACP00000008293.1"/>
    </source>
</evidence>
<sequence length="235" mass="27450">DVKLGKLDGANEDREVRISRLEEDLAHQTRFMGEMWDRVQDLENRGRRNNIRLLGIPEGVEGNGVSGPALLLTMLQDCLPLDAADSIKVEHAHRTLGPKPSSDQRPRSITARLLRFQDREHILRLARESAELRWRGRRIMIFPDMSRELAVQRKLFTPARHRCMELGLCYALQHPAVFWVTIDGRQRRFEDPEEAIQELNHLPDQNRREEGPQPQRESCRRRGSWRGEWRGRDAD</sequence>
<proteinExistence type="predicted"/>
<organism evidence="3 4">
    <name type="scientific">Latimeria chalumnae</name>
    <name type="common">Coelacanth</name>
    <dbReference type="NCBI Taxonomy" id="7897"/>
    <lineage>
        <taxon>Eukaryota</taxon>
        <taxon>Metazoa</taxon>
        <taxon>Chordata</taxon>
        <taxon>Craniata</taxon>
        <taxon>Vertebrata</taxon>
        <taxon>Euteleostomi</taxon>
        <taxon>Coelacanthiformes</taxon>
        <taxon>Coelacanthidae</taxon>
        <taxon>Latimeria</taxon>
    </lineage>
</organism>
<dbReference type="STRING" id="7897.ENSLACP00000008293"/>
<feature type="compositionally biased region" description="Basic and acidic residues" evidence="1">
    <location>
        <begin position="204"/>
        <end position="235"/>
    </location>
</feature>
<dbReference type="EMBL" id="AFYH01209399">
    <property type="status" value="NOT_ANNOTATED_CDS"/>
    <property type="molecule type" value="Genomic_DNA"/>
</dbReference>
<evidence type="ECO:0000313" key="4">
    <source>
        <dbReference type="Proteomes" id="UP000008672"/>
    </source>
</evidence>
<dbReference type="InterPro" id="IPR004244">
    <property type="entry name" value="Transposase_22"/>
</dbReference>
<dbReference type="GeneTree" id="ENSGT01150000287470"/>
<dbReference type="AlphaFoldDB" id="H3AF72"/>
<name>H3AF72_LATCH</name>
<feature type="region of interest" description="Disordered" evidence="1">
    <location>
        <begin position="198"/>
        <end position="235"/>
    </location>
</feature>
<dbReference type="InParanoid" id="H3AF72"/>
<dbReference type="Proteomes" id="UP000008672">
    <property type="component" value="Unassembled WGS sequence"/>
</dbReference>
<dbReference type="Ensembl" id="ENSLACT00000008359.1">
    <property type="protein sequence ID" value="ENSLACP00000008293.1"/>
    <property type="gene ID" value="ENSLACG00000007340.1"/>
</dbReference>
<evidence type="ECO:0000259" key="2">
    <source>
        <dbReference type="Pfam" id="PF02994"/>
    </source>
</evidence>
<dbReference type="HOGENOM" id="CLU_062834_2_0_1"/>
<keyword evidence="4" id="KW-1185">Reference proteome</keyword>
<feature type="domain" description="L1 transposable element RRM" evidence="2">
    <location>
        <begin position="48"/>
        <end position="141"/>
    </location>
</feature>
<dbReference type="Pfam" id="PF02994">
    <property type="entry name" value="Transposase_22"/>
    <property type="match status" value="1"/>
</dbReference>
<protein>
    <recommendedName>
        <fullName evidence="2">L1 transposable element RRM domain-containing protein</fullName>
    </recommendedName>
</protein>
<evidence type="ECO:0000256" key="1">
    <source>
        <dbReference type="SAM" id="MobiDB-lite"/>
    </source>
</evidence>
<dbReference type="InterPro" id="IPR043636">
    <property type="entry name" value="L1_RRM_dom"/>
</dbReference>